<evidence type="ECO:0008006" key="9">
    <source>
        <dbReference type="Google" id="ProtNLM"/>
    </source>
</evidence>
<comment type="caution">
    <text evidence="7">The sequence shown here is derived from an EMBL/GenBank/DDBJ whole genome shotgun (WGS) entry which is preliminary data.</text>
</comment>
<evidence type="ECO:0000256" key="4">
    <source>
        <dbReference type="ARBA" id="ARBA00022525"/>
    </source>
</evidence>
<evidence type="ECO:0000256" key="6">
    <source>
        <dbReference type="SAM" id="SignalP"/>
    </source>
</evidence>
<feature type="signal peptide" evidence="6">
    <location>
        <begin position="1"/>
        <end position="27"/>
    </location>
</feature>
<dbReference type="GO" id="GO:0005576">
    <property type="term" value="C:extracellular region"/>
    <property type="evidence" value="ECO:0007669"/>
    <property type="project" value="UniProtKB-SubCell"/>
</dbReference>
<dbReference type="AlphaFoldDB" id="A0A540LJM8"/>
<proteinExistence type="inferred from homology"/>
<evidence type="ECO:0000313" key="8">
    <source>
        <dbReference type="Proteomes" id="UP000315295"/>
    </source>
</evidence>
<dbReference type="GO" id="GO:0060320">
    <property type="term" value="P:rejection of self pollen"/>
    <property type="evidence" value="ECO:0007669"/>
    <property type="project" value="UniProtKB-KW"/>
</dbReference>
<evidence type="ECO:0000313" key="7">
    <source>
        <dbReference type="EMBL" id="TQD86681.1"/>
    </source>
</evidence>
<evidence type="ECO:0000256" key="5">
    <source>
        <dbReference type="ARBA" id="ARBA00022729"/>
    </source>
</evidence>
<comment type="similarity">
    <text evidence="2">Belongs to the plant self-incompatibility (S1) protein family.</text>
</comment>
<dbReference type="EMBL" id="VIEB01000559">
    <property type="protein sequence ID" value="TQD86681.1"/>
    <property type="molecule type" value="Genomic_DNA"/>
</dbReference>
<evidence type="ECO:0000256" key="2">
    <source>
        <dbReference type="ARBA" id="ARBA00005581"/>
    </source>
</evidence>
<evidence type="ECO:0000256" key="3">
    <source>
        <dbReference type="ARBA" id="ARBA00022471"/>
    </source>
</evidence>
<sequence>MKGNTVMQLFYFSLFVALAFGPSATSGLWPGRKRFVRIVNNLGNNQQLAYHCWSQDDDLGVRRLPPIQEWE</sequence>
<reference evidence="7 8" key="1">
    <citation type="journal article" date="2019" name="G3 (Bethesda)">
        <title>Sequencing of a Wild Apple (Malus baccata) Genome Unravels the Differences Between Cultivated and Wild Apple Species Regarding Disease Resistance and Cold Tolerance.</title>
        <authorList>
            <person name="Chen X."/>
        </authorList>
    </citation>
    <scope>NUCLEOTIDE SEQUENCE [LARGE SCALE GENOMIC DNA]</scope>
    <source>
        <strain evidence="8">cv. Shandingzi</strain>
        <tissue evidence="7">Leaves</tissue>
    </source>
</reference>
<dbReference type="Pfam" id="PF05938">
    <property type="entry name" value="Self-incomp_S1"/>
    <property type="match status" value="1"/>
</dbReference>
<gene>
    <name evidence="7" type="ORF">C1H46_027807</name>
</gene>
<keyword evidence="8" id="KW-1185">Reference proteome</keyword>
<keyword evidence="3" id="KW-0713">Self-incompatibility</keyword>
<keyword evidence="5 6" id="KW-0732">Signal</keyword>
<evidence type="ECO:0000256" key="1">
    <source>
        <dbReference type="ARBA" id="ARBA00004613"/>
    </source>
</evidence>
<name>A0A540LJM8_MALBA</name>
<dbReference type="InterPro" id="IPR010264">
    <property type="entry name" value="Self-incomp_S1"/>
</dbReference>
<dbReference type="Proteomes" id="UP000315295">
    <property type="component" value="Unassembled WGS sequence"/>
</dbReference>
<accession>A0A540LJM8</accession>
<feature type="chain" id="PRO_5028394761" description="S-protein homolog" evidence="6">
    <location>
        <begin position="28"/>
        <end position="71"/>
    </location>
</feature>
<comment type="subcellular location">
    <subcellularLocation>
        <location evidence="1">Secreted</location>
    </subcellularLocation>
</comment>
<keyword evidence="4" id="KW-0964">Secreted</keyword>
<organism evidence="7 8">
    <name type="scientific">Malus baccata</name>
    <name type="common">Siberian crab apple</name>
    <name type="synonym">Pyrus baccata</name>
    <dbReference type="NCBI Taxonomy" id="106549"/>
    <lineage>
        <taxon>Eukaryota</taxon>
        <taxon>Viridiplantae</taxon>
        <taxon>Streptophyta</taxon>
        <taxon>Embryophyta</taxon>
        <taxon>Tracheophyta</taxon>
        <taxon>Spermatophyta</taxon>
        <taxon>Magnoliopsida</taxon>
        <taxon>eudicotyledons</taxon>
        <taxon>Gunneridae</taxon>
        <taxon>Pentapetalae</taxon>
        <taxon>rosids</taxon>
        <taxon>fabids</taxon>
        <taxon>Rosales</taxon>
        <taxon>Rosaceae</taxon>
        <taxon>Amygdaloideae</taxon>
        <taxon>Maleae</taxon>
        <taxon>Malus</taxon>
    </lineage>
</organism>
<protein>
    <recommendedName>
        <fullName evidence="9">S-protein homolog</fullName>
    </recommendedName>
</protein>